<evidence type="ECO:0000313" key="8">
    <source>
        <dbReference type="Proteomes" id="UP000251571"/>
    </source>
</evidence>
<dbReference type="Pfam" id="PF01546">
    <property type="entry name" value="Peptidase_M20"/>
    <property type="match status" value="1"/>
</dbReference>
<gene>
    <name evidence="5" type="ORF">BCF38_10522</name>
    <name evidence="6" type="ORF">SAMN05421539_10522</name>
</gene>
<dbReference type="Gene3D" id="3.40.630.10">
    <property type="entry name" value="Zn peptidases"/>
    <property type="match status" value="1"/>
</dbReference>
<dbReference type="PANTHER" id="PTHR43270:SF12">
    <property type="entry name" value="SUCCINYL-DIAMINOPIMELATE DESUCCINYLASE"/>
    <property type="match status" value="1"/>
</dbReference>
<dbReference type="SUPFAM" id="SSF53187">
    <property type="entry name" value="Zn-dependent exopeptidases"/>
    <property type="match status" value="1"/>
</dbReference>
<dbReference type="GO" id="GO:0006508">
    <property type="term" value="P:proteolysis"/>
    <property type="evidence" value="ECO:0007669"/>
    <property type="project" value="UniProtKB-KW"/>
</dbReference>
<dbReference type="InterPro" id="IPR002933">
    <property type="entry name" value="Peptidase_M20"/>
</dbReference>
<keyword evidence="1" id="KW-0645">Protease</keyword>
<dbReference type="InterPro" id="IPR051458">
    <property type="entry name" value="Cyt/Met_Dipeptidase"/>
</dbReference>
<evidence type="ECO:0000256" key="3">
    <source>
        <dbReference type="ARBA" id="ARBA00022801"/>
    </source>
</evidence>
<evidence type="ECO:0000256" key="2">
    <source>
        <dbReference type="ARBA" id="ARBA00022723"/>
    </source>
</evidence>
<dbReference type="EMBL" id="QGDJ01000005">
    <property type="protein sequence ID" value="PWJ18035.1"/>
    <property type="molecule type" value="Genomic_DNA"/>
</dbReference>
<evidence type="ECO:0000313" key="5">
    <source>
        <dbReference type="EMBL" id="PWJ18035.1"/>
    </source>
</evidence>
<dbReference type="NCBIfam" id="NF006579">
    <property type="entry name" value="PRK09104.1"/>
    <property type="match status" value="1"/>
</dbReference>
<keyword evidence="7" id="KW-1185">Reference proteome</keyword>
<dbReference type="Proteomes" id="UP000251571">
    <property type="component" value="Unassembled WGS sequence"/>
</dbReference>
<dbReference type="PANTHER" id="PTHR43270">
    <property type="entry name" value="BETA-ALA-HIS DIPEPTIDASE"/>
    <property type="match status" value="1"/>
</dbReference>
<sequence>MPDSLPEILDRIDAAQPAALARLSELLRIPSISTDPAHAADCRAAADWLVAELDTLGFDASIRETAGHPMVVAHGGEGARHVLFCGHYDVQPADPLELWETPPFEPVIGASAIRARGASDDKGQLMTFLEACCAWIDVTGKLPCRITVLLEGEEESGSPALVPFLEAHAEELRAEIALVCDTGLYDGQVPAIVTQLRGLQGEEVTITGPNSDLHSGAYGGGDEPGARAYPHSGPAA</sequence>
<name>A0A2Y9ATA8_9RHOB</name>
<evidence type="ECO:0000313" key="6">
    <source>
        <dbReference type="EMBL" id="SSA46558.1"/>
    </source>
</evidence>
<dbReference type="EMBL" id="UETC01000005">
    <property type="protein sequence ID" value="SSA46558.1"/>
    <property type="molecule type" value="Genomic_DNA"/>
</dbReference>
<proteinExistence type="predicted"/>
<dbReference type="GO" id="GO:0046872">
    <property type="term" value="F:metal ion binding"/>
    <property type="evidence" value="ECO:0007669"/>
    <property type="project" value="UniProtKB-KW"/>
</dbReference>
<reference evidence="5 7" key="2">
    <citation type="submission" date="2018-03" db="EMBL/GenBank/DDBJ databases">
        <title>Genomic Encyclopedia of Archaeal and Bacterial Type Strains, Phase II (KMG-II): from individual species to whole genera.</title>
        <authorList>
            <person name="Goeker M."/>
        </authorList>
    </citation>
    <scope>NUCLEOTIDE SEQUENCE [LARGE SCALE GENOMIC DNA]</scope>
    <source>
        <strain evidence="5 7">DSM 25227</strain>
    </source>
</reference>
<dbReference type="Gene3D" id="3.30.70.360">
    <property type="match status" value="1"/>
</dbReference>
<evidence type="ECO:0000313" key="7">
    <source>
        <dbReference type="Proteomes" id="UP000245839"/>
    </source>
</evidence>
<reference evidence="6 8" key="1">
    <citation type="submission" date="2016-10" db="EMBL/GenBank/DDBJ databases">
        <authorList>
            <person name="Cai Z."/>
        </authorList>
    </citation>
    <scope>NUCLEOTIDE SEQUENCE [LARGE SCALE GENOMIC DNA]</scope>
    <source>
        <strain evidence="6 8">DSM 25227</strain>
    </source>
</reference>
<dbReference type="AlphaFoldDB" id="A0A2Y9ATA8"/>
<organism evidence="6 8">
    <name type="scientific">Jannaschia seohaensis</name>
    <dbReference type="NCBI Taxonomy" id="475081"/>
    <lineage>
        <taxon>Bacteria</taxon>
        <taxon>Pseudomonadati</taxon>
        <taxon>Pseudomonadota</taxon>
        <taxon>Alphaproteobacteria</taxon>
        <taxon>Rhodobacterales</taxon>
        <taxon>Roseobacteraceae</taxon>
        <taxon>Jannaschia</taxon>
    </lineage>
</organism>
<accession>A0A2Y9ATA8</accession>
<feature type="region of interest" description="Disordered" evidence="4">
    <location>
        <begin position="207"/>
        <end position="236"/>
    </location>
</feature>
<dbReference type="GO" id="GO:0008233">
    <property type="term" value="F:peptidase activity"/>
    <property type="evidence" value="ECO:0007669"/>
    <property type="project" value="UniProtKB-KW"/>
</dbReference>
<evidence type="ECO:0000256" key="1">
    <source>
        <dbReference type="ARBA" id="ARBA00022670"/>
    </source>
</evidence>
<keyword evidence="3" id="KW-0378">Hydrolase</keyword>
<evidence type="ECO:0000256" key="4">
    <source>
        <dbReference type="SAM" id="MobiDB-lite"/>
    </source>
</evidence>
<dbReference type="Proteomes" id="UP000245839">
    <property type="component" value="Unassembled WGS sequence"/>
</dbReference>
<keyword evidence="2" id="KW-0479">Metal-binding</keyword>
<protein>
    <submittedName>
        <fullName evidence="5">Peptidase M20/M25/M40-like protein</fullName>
    </submittedName>
    <submittedName>
        <fullName evidence="6">Peptidase family M20/M25/M40</fullName>
    </submittedName>
</protein>